<comment type="caution">
    <text evidence="3">The sequence shown here is derived from an EMBL/GenBank/DDBJ whole genome shotgun (WGS) entry which is preliminary data.</text>
</comment>
<accession>A0ABS5VNZ7</accession>
<evidence type="ECO:0000313" key="4">
    <source>
        <dbReference type="Proteomes" id="UP000772618"/>
    </source>
</evidence>
<dbReference type="InterPro" id="IPR015797">
    <property type="entry name" value="NUDIX_hydrolase-like_dom_sf"/>
</dbReference>
<dbReference type="PANTHER" id="PTHR43736">
    <property type="entry name" value="ADP-RIBOSE PYROPHOSPHATASE"/>
    <property type="match status" value="1"/>
</dbReference>
<dbReference type="InterPro" id="IPR000086">
    <property type="entry name" value="NUDIX_hydrolase_dom"/>
</dbReference>
<dbReference type="PROSITE" id="PS51462">
    <property type="entry name" value="NUDIX"/>
    <property type="match status" value="1"/>
</dbReference>
<dbReference type="Proteomes" id="UP000772618">
    <property type="component" value="Unassembled WGS sequence"/>
</dbReference>
<sequence length="180" mass="20699">MKTRLELIQAVKLYRSTFEEELLFKKLFIDLLNNPRAYHRDHLPGHITGSAFIVDSSRKYVLLTHHAKLNKWLQPGGHADGDENVINVALREADEETGLKNLRLITEEIFDLDVHAIPARKDFPQHDHYDVRILLEGSREEQLIITEESKDLAWVSIDEAVALSGNNHSIARMVEKVKLM</sequence>
<feature type="domain" description="Nudix hydrolase" evidence="2">
    <location>
        <begin position="44"/>
        <end position="179"/>
    </location>
</feature>
<dbReference type="Pfam" id="PF00293">
    <property type="entry name" value="NUDIX"/>
    <property type="match status" value="1"/>
</dbReference>
<evidence type="ECO:0000313" key="3">
    <source>
        <dbReference type="EMBL" id="MBT1702499.1"/>
    </source>
</evidence>
<evidence type="ECO:0000256" key="1">
    <source>
        <dbReference type="ARBA" id="ARBA00022801"/>
    </source>
</evidence>
<dbReference type="CDD" id="cd03674">
    <property type="entry name" value="NUDIX_Hydrolase"/>
    <property type="match status" value="1"/>
</dbReference>
<dbReference type="PANTHER" id="PTHR43736:SF1">
    <property type="entry name" value="DIHYDRONEOPTERIN TRIPHOSPHATE DIPHOSPHATASE"/>
    <property type="match status" value="1"/>
</dbReference>
<evidence type="ECO:0000259" key="2">
    <source>
        <dbReference type="PROSITE" id="PS51462"/>
    </source>
</evidence>
<proteinExistence type="predicted"/>
<dbReference type="GO" id="GO:0016787">
    <property type="term" value="F:hydrolase activity"/>
    <property type="evidence" value="ECO:0007669"/>
    <property type="project" value="UniProtKB-KW"/>
</dbReference>
<organism evidence="3 4">
    <name type="scientific">Chryseosolibacter indicus</name>
    <dbReference type="NCBI Taxonomy" id="2782351"/>
    <lineage>
        <taxon>Bacteria</taxon>
        <taxon>Pseudomonadati</taxon>
        <taxon>Bacteroidota</taxon>
        <taxon>Cytophagia</taxon>
        <taxon>Cytophagales</taxon>
        <taxon>Chryseotaleaceae</taxon>
        <taxon>Chryseosolibacter</taxon>
    </lineage>
</organism>
<dbReference type="EMBL" id="JAHESD010000006">
    <property type="protein sequence ID" value="MBT1702499.1"/>
    <property type="molecule type" value="Genomic_DNA"/>
</dbReference>
<keyword evidence="1 3" id="KW-0378">Hydrolase</keyword>
<dbReference type="SUPFAM" id="SSF55811">
    <property type="entry name" value="Nudix"/>
    <property type="match status" value="1"/>
</dbReference>
<dbReference type="InterPro" id="IPR020084">
    <property type="entry name" value="NUDIX_hydrolase_CS"/>
</dbReference>
<gene>
    <name evidence="3" type="ORF">KK060_04360</name>
</gene>
<dbReference type="PROSITE" id="PS00893">
    <property type="entry name" value="NUDIX_BOX"/>
    <property type="match status" value="1"/>
</dbReference>
<name>A0ABS5VNZ7_9BACT</name>
<reference evidence="3 4" key="1">
    <citation type="submission" date="2021-05" db="EMBL/GenBank/DDBJ databases">
        <title>A Polyphasic approach of four new species of the genus Ohtaekwangia: Ohtaekwangia histidinii sp. nov., Ohtaekwangia cretensis sp. nov., Ohtaekwangia indiensis sp. nov., Ohtaekwangia reichenbachii sp. nov. from diverse environment.</title>
        <authorList>
            <person name="Octaviana S."/>
        </authorList>
    </citation>
    <scope>NUCLEOTIDE SEQUENCE [LARGE SCALE GENOMIC DNA]</scope>
    <source>
        <strain evidence="3 4">PWU20</strain>
    </source>
</reference>
<protein>
    <submittedName>
        <fullName evidence="3">NUDIX hydrolase</fullName>
    </submittedName>
</protein>
<dbReference type="RefSeq" id="WP_254152468.1">
    <property type="nucleotide sequence ID" value="NZ_JAHESD010000006.1"/>
</dbReference>
<dbReference type="Gene3D" id="3.90.79.10">
    <property type="entry name" value="Nucleoside Triphosphate Pyrophosphohydrolase"/>
    <property type="match status" value="1"/>
</dbReference>
<keyword evidence="4" id="KW-1185">Reference proteome</keyword>